<gene>
    <name evidence="2" type="ORF">APX70_04488</name>
</gene>
<reference evidence="2 3" key="1">
    <citation type="submission" date="2018-08" db="EMBL/GenBank/DDBJ databases">
        <title>Recombination of ecologically and evolutionarily significant loci maintains genetic cohesion in the Pseudomonas syringae species complex.</title>
        <authorList>
            <person name="Dillon M."/>
            <person name="Thakur S."/>
            <person name="Almeida R.N.D."/>
            <person name="Weir B.S."/>
            <person name="Guttman D.S."/>
        </authorList>
    </citation>
    <scope>NUCLEOTIDE SEQUENCE [LARGE SCALE GENOMIC DNA]</scope>
    <source>
        <strain evidence="2 3">88_10</strain>
    </source>
</reference>
<dbReference type="AlphaFoldDB" id="A0A3M2Z4C3"/>
<evidence type="ECO:0000256" key="1">
    <source>
        <dbReference type="SAM" id="MobiDB-lite"/>
    </source>
</evidence>
<protein>
    <submittedName>
        <fullName evidence="2">Uncharacterized protein</fullName>
    </submittedName>
</protein>
<evidence type="ECO:0000313" key="3">
    <source>
        <dbReference type="Proteomes" id="UP000282378"/>
    </source>
</evidence>
<evidence type="ECO:0000313" key="2">
    <source>
        <dbReference type="EMBL" id="RML83132.1"/>
    </source>
</evidence>
<feature type="non-terminal residue" evidence="2">
    <location>
        <position position="49"/>
    </location>
</feature>
<dbReference type="EMBL" id="RBNL01001964">
    <property type="protein sequence ID" value="RML83132.1"/>
    <property type="molecule type" value="Genomic_DNA"/>
</dbReference>
<organism evidence="2 3">
    <name type="scientific">Pseudomonas syringae pv. maculicola</name>
    <dbReference type="NCBI Taxonomy" id="59511"/>
    <lineage>
        <taxon>Bacteria</taxon>
        <taxon>Pseudomonadati</taxon>
        <taxon>Pseudomonadota</taxon>
        <taxon>Gammaproteobacteria</taxon>
        <taxon>Pseudomonadales</taxon>
        <taxon>Pseudomonadaceae</taxon>
        <taxon>Pseudomonas</taxon>
    </lineage>
</organism>
<dbReference type="Proteomes" id="UP000282378">
    <property type="component" value="Unassembled WGS sequence"/>
</dbReference>
<comment type="caution">
    <text evidence="2">The sequence shown here is derived from an EMBL/GenBank/DDBJ whole genome shotgun (WGS) entry which is preliminary data.</text>
</comment>
<name>A0A3M2Z4C3_PSEYM</name>
<sequence length="49" mass="5655">MAFHHDPLQSEQTCTVMAGRRKIGLQPPEQWQGQRSDRPAQQVAIEQRI</sequence>
<accession>A0A3M2Z4C3</accession>
<feature type="region of interest" description="Disordered" evidence="1">
    <location>
        <begin position="25"/>
        <end position="49"/>
    </location>
</feature>
<proteinExistence type="predicted"/>